<evidence type="ECO:0000313" key="1">
    <source>
        <dbReference type="EMBL" id="KYF47873.1"/>
    </source>
</evidence>
<sequence>MLMTSARIERFALRGRAVHACAGMNMTGTIHHRTHRSLVRGGLLLACGALAWVPGCVGEVPPEADDAIAELSAPATIGANVTEVIVYDNPDLAEDLPREVPVVVSFKDNKPDVVFQIGCGSNYGPILEGFGYPRTLDLNQTAFYDSFDAMLMQIERDAGGPVPVHTLRCDADPSVTRQQIFQVFRRVDADLGKGEPEYHLRLRDDPGTIYSVGCSNLLSALSWTRADGSNLEQVSIPVNRAVLDAWKAQGIAQRQINCHSSTGKALPRARRDLPQRQSEQSYTADAELYLVRYPFTGIRTRVTPYLIAGGKGYAIDCGSNADMMKQAFGFDPAATLEELSTSDPRFTGSDPDRQPHLACDRDVKIFQTADQSPSARYFQLDGGKSLVRFTCPRAANFFAEGAPAAQSVPRAAVPYLFVDPNAPASQTRMLEVGCWGAGRARMAQLYFWVFGREPSEADLESTAAIYDSYSSTGGTREAEESTMAFLATFGVFAGGADALNGVVDRAVGNGKRSNPRRTNLDGGRVFGEERTYFTGEINKSREQVARYGLYRWVNERVANATPPSRDDLLASYDWAYGCKQTPVEVGPCPAAEGIAWWTGEFYAPGNKDKNYTRSSLEAEHASYLKRCSDKANGCFYEIENVTDRACHRAGKPCVGSAAWRDYIGELLRGSHIPGNYLSIICIIEQHGNSSVNIAACRKQR</sequence>
<proteinExistence type="predicted"/>
<comment type="caution">
    <text evidence="1">The sequence shown here is derived from an EMBL/GenBank/DDBJ whole genome shotgun (WGS) entry which is preliminary data.</text>
</comment>
<dbReference type="AlphaFoldDB" id="A0A150NZT9"/>
<gene>
    <name evidence="1" type="ORF">BE08_12680</name>
</gene>
<protein>
    <submittedName>
        <fullName evidence="1">Uncharacterized protein</fullName>
    </submittedName>
</protein>
<reference evidence="1 2" key="1">
    <citation type="submission" date="2014-02" db="EMBL/GenBank/DDBJ databases">
        <title>The small core and large imbalanced accessory genome model reveals a collaborative survival strategy of Sorangium cellulosum strains in nature.</title>
        <authorList>
            <person name="Han K."/>
            <person name="Peng R."/>
            <person name="Blom J."/>
            <person name="Li Y.-Z."/>
        </authorList>
    </citation>
    <scope>NUCLEOTIDE SEQUENCE [LARGE SCALE GENOMIC DNA]</scope>
    <source>
        <strain evidence="1 2">So0157-25</strain>
    </source>
</reference>
<accession>A0A150NZT9</accession>
<name>A0A150NZT9_SORCE</name>
<evidence type="ECO:0000313" key="2">
    <source>
        <dbReference type="Proteomes" id="UP000075420"/>
    </source>
</evidence>
<organism evidence="1 2">
    <name type="scientific">Sorangium cellulosum</name>
    <name type="common">Polyangium cellulosum</name>
    <dbReference type="NCBI Taxonomy" id="56"/>
    <lineage>
        <taxon>Bacteria</taxon>
        <taxon>Pseudomonadati</taxon>
        <taxon>Myxococcota</taxon>
        <taxon>Polyangia</taxon>
        <taxon>Polyangiales</taxon>
        <taxon>Polyangiaceae</taxon>
        <taxon>Sorangium</taxon>
    </lineage>
</organism>
<dbReference type="EMBL" id="JELY01003568">
    <property type="protein sequence ID" value="KYF47873.1"/>
    <property type="molecule type" value="Genomic_DNA"/>
</dbReference>
<dbReference type="Proteomes" id="UP000075420">
    <property type="component" value="Unassembled WGS sequence"/>
</dbReference>